<dbReference type="GeneID" id="106815141"/>
<keyword evidence="2" id="KW-1185">Reference proteome</keyword>
<evidence type="ECO:0000313" key="2">
    <source>
        <dbReference type="Proteomes" id="UP000695022"/>
    </source>
</evidence>
<protein>
    <submittedName>
        <fullName evidence="3">Uncharacterized protein LOC106815141</fullName>
    </submittedName>
</protein>
<dbReference type="RefSeq" id="XP_014675059.1">
    <property type="nucleotide sequence ID" value="XM_014819573.1"/>
</dbReference>
<proteinExistence type="predicted"/>
<gene>
    <name evidence="3" type="primary">LOC106815141</name>
</gene>
<reference evidence="3" key="1">
    <citation type="submission" date="2025-08" db="UniProtKB">
        <authorList>
            <consortium name="RefSeq"/>
        </authorList>
    </citation>
    <scope>IDENTIFICATION</scope>
</reference>
<sequence length="143" mass="15498">MKANPKKLGGRKGDRMTPDWLSGYVIVELSGQKVVLRNESTGHVLKGTSIVHIKPFLMRETAAQPSAQPGTQPVENVQPCPVAESPMDMSDSRQPAETPDLVLLGNVQPCPDGSLPELQENLKGRSLATQSSDHRWSICGETL</sequence>
<name>A0ABM1ES88_PRICU</name>
<organism evidence="2 3">
    <name type="scientific">Priapulus caudatus</name>
    <name type="common">Priapulid worm</name>
    <dbReference type="NCBI Taxonomy" id="37621"/>
    <lineage>
        <taxon>Eukaryota</taxon>
        <taxon>Metazoa</taxon>
        <taxon>Ecdysozoa</taxon>
        <taxon>Scalidophora</taxon>
        <taxon>Priapulida</taxon>
        <taxon>Priapulimorpha</taxon>
        <taxon>Priapulimorphida</taxon>
        <taxon>Priapulidae</taxon>
        <taxon>Priapulus</taxon>
    </lineage>
</organism>
<feature type="compositionally biased region" description="Polar residues" evidence="1">
    <location>
        <begin position="63"/>
        <end position="75"/>
    </location>
</feature>
<feature type="region of interest" description="Disordered" evidence="1">
    <location>
        <begin position="61"/>
        <end position="97"/>
    </location>
</feature>
<dbReference type="Proteomes" id="UP000695022">
    <property type="component" value="Unplaced"/>
</dbReference>
<accession>A0ABM1ES88</accession>
<evidence type="ECO:0000313" key="3">
    <source>
        <dbReference type="RefSeq" id="XP_014675059.1"/>
    </source>
</evidence>
<evidence type="ECO:0000256" key="1">
    <source>
        <dbReference type="SAM" id="MobiDB-lite"/>
    </source>
</evidence>